<gene>
    <name evidence="1" type="ORF">OCH239_05525</name>
</gene>
<reference evidence="1 2" key="1">
    <citation type="submission" date="2014-01" db="EMBL/GenBank/DDBJ databases">
        <title>Roseivivax halodurans JCM 10272 Genome Sequencing.</title>
        <authorList>
            <person name="Lai Q."/>
            <person name="Li G."/>
            <person name="Shao Z."/>
        </authorList>
    </citation>
    <scope>NUCLEOTIDE SEQUENCE [LARGE SCALE GENOMIC DNA]</scope>
    <source>
        <strain evidence="1 2">JCM 10272</strain>
    </source>
</reference>
<keyword evidence="2" id="KW-1185">Reference proteome</keyword>
<comment type="caution">
    <text evidence="1">The sequence shown here is derived from an EMBL/GenBank/DDBJ whole genome shotgun (WGS) entry which is preliminary data.</text>
</comment>
<dbReference type="AlphaFoldDB" id="X7EDU0"/>
<protein>
    <submittedName>
        <fullName evidence="1">Uncharacterized protein</fullName>
    </submittedName>
</protein>
<name>X7EDU0_9RHOB</name>
<accession>X7EDU0</accession>
<proteinExistence type="predicted"/>
<dbReference type="Proteomes" id="UP000022447">
    <property type="component" value="Unassembled WGS sequence"/>
</dbReference>
<evidence type="ECO:0000313" key="1">
    <source>
        <dbReference type="EMBL" id="ETX14102.1"/>
    </source>
</evidence>
<dbReference type="EMBL" id="JALZ01000014">
    <property type="protein sequence ID" value="ETX14102.1"/>
    <property type="molecule type" value="Genomic_DNA"/>
</dbReference>
<sequence length="70" mass="7886">MGHAMKRKVELEQRVDALAEDLSRAEPGLRRELLGRLSDGVDGWMRPRAVNDDLDVGEDALEARFDNLPI</sequence>
<organism evidence="1 2">
    <name type="scientific">Roseivivax halodurans JCM 10272</name>
    <dbReference type="NCBI Taxonomy" id="1449350"/>
    <lineage>
        <taxon>Bacteria</taxon>
        <taxon>Pseudomonadati</taxon>
        <taxon>Pseudomonadota</taxon>
        <taxon>Alphaproteobacteria</taxon>
        <taxon>Rhodobacterales</taxon>
        <taxon>Roseobacteraceae</taxon>
        <taxon>Roseivivax</taxon>
    </lineage>
</organism>
<evidence type="ECO:0000313" key="2">
    <source>
        <dbReference type="Proteomes" id="UP000022447"/>
    </source>
</evidence>